<dbReference type="PROSITE" id="PS50968">
    <property type="entry name" value="BIOTINYL_LIPOYL"/>
    <property type="match status" value="1"/>
</dbReference>
<dbReference type="SUPFAM" id="SSF51246">
    <property type="entry name" value="Rudiment single hybrid motif"/>
    <property type="match status" value="1"/>
</dbReference>
<dbReference type="Pfam" id="PF02682">
    <property type="entry name" value="CT_C_D"/>
    <property type="match status" value="1"/>
</dbReference>
<evidence type="ECO:0000259" key="9">
    <source>
        <dbReference type="PROSITE" id="PS50968"/>
    </source>
</evidence>
<dbReference type="InterPro" id="IPR029000">
    <property type="entry name" value="Cyclophilin-like_dom_sf"/>
</dbReference>
<dbReference type="GO" id="GO:0016874">
    <property type="term" value="F:ligase activity"/>
    <property type="evidence" value="ECO:0007669"/>
    <property type="project" value="UniProtKB-KW"/>
</dbReference>
<dbReference type="InterPro" id="IPR016185">
    <property type="entry name" value="PreATP-grasp_dom_sf"/>
</dbReference>
<dbReference type="Gene3D" id="2.40.50.100">
    <property type="match status" value="1"/>
</dbReference>
<feature type="coiled-coil region" evidence="8">
    <location>
        <begin position="1102"/>
        <end position="1136"/>
    </location>
</feature>
<dbReference type="Gene3D" id="2.40.100.10">
    <property type="entry name" value="Cyclophilin-like"/>
    <property type="match status" value="2"/>
</dbReference>
<dbReference type="Pfam" id="PF00289">
    <property type="entry name" value="Biotin_carb_N"/>
    <property type="match status" value="1"/>
</dbReference>
<dbReference type="SUPFAM" id="SSF51230">
    <property type="entry name" value="Single hybrid motif"/>
    <property type="match status" value="1"/>
</dbReference>
<dbReference type="InterPro" id="IPR011053">
    <property type="entry name" value="Single_hybrid_motif"/>
</dbReference>
<dbReference type="Proteomes" id="UP000799324">
    <property type="component" value="Unassembled WGS sequence"/>
</dbReference>
<dbReference type="PROSITE" id="PS50975">
    <property type="entry name" value="ATP_GRASP"/>
    <property type="match status" value="1"/>
</dbReference>
<comment type="cofactor">
    <cofactor evidence="1">
        <name>biotin</name>
        <dbReference type="ChEBI" id="CHEBI:57586"/>
    </cofactor>
</comment>
<keyword evidence="4" id="KW-0378">Hydrolase</keyword>
<dbReference type="InterPro" id="IPR003778">
    <property type="entry name" value="CT_A_B"/>
</dbReference>
<keyword evidence="2" id="KW-0436">Ligase</keyword>
<dbReference type="SUPFAM" id="SSF160467">
    <property type="entry name" value="PH0987 N-terminal domain-like"/>
    <property type="match status" value="1"/>
</dbReference>
<evidence type="ECO:0008006" key="14">
    <source>
        <dbReference type="Google" id="ProtNLM"/>
    </source>
</evidence>
<dbReference type="InterPro" id="IPR011761">
    <property type="entry name" value="ATP-grasp"/>
</dbReference>
<dbReference type="AlphaFoldDB" id="A0A6A6SQ72"/>
<keyword evidence="6" id="KW-0092">Biotin</keyword>
<dbReference type="PANTHER" id="PTHR18866:SF128">
    <property type="entry name" value="UREA AMIDOLYASE"/>
    <property type="match status" value="1"/>
</dbReference>
<dbReference type="GO" id="GO:0046872">
    <property type="term" value="F:metal ion binding"/>
    <property type="evidence" value="ECO:0007669"/>
    <property type="project" value="InterPro"/>
</dbReference>
<dbReference type="SMART" id="SM00796">
    <property type="entry name" value="AHS1"/>
    <property type="match status" value="1"/>
</dbReference>
<evidence type="ECO:0000256" key="6">
    <source>
        <dbReference type="ARBA" id="ARBA00023267"/>
    </source>
</evidence>
<feature type="domain" description="Biotin carboxylation" evidence="11">
    <location>
        <begin position="2"/>
        <end position="458"/>
    </location>
</feature>
<dbReference type="Pfam" id="PF02786">
    <property type="entry name" value="CPSase_L_D2"/>
    <property type="match status" value="1"/>
</dbReference>
<reference evidence="12" key="1">
    <citation type="journal article" date="2020" name="Stud. Mycol.">
        <title>101 Dothideomycetes genomes: a test case for predicting lifestyles and emergence of pathogens.</title>
        <authorList>
            <person name="Haridas S."/>
            <person name="Albert R."/>
            <person name="Binder M."/>
            <person name="Bloem J."/>
            <person name="Labutti K."/>
            <person name="Salamov A."/>
            <person name="Andreopoulos B."/>
            <person name="Baker S."/>
            <person name="Barry K."/>
            <person name="Bills G."/>
            <person name="Bluhm B."/>
            <person name="Cannon C."/>
            <person name="Castanera R."/>
            <person name="Culley D."/>
            <person name="Daum C."/>
            <person name="Ezra D."/>
            <person name="Gonzalez J."/>
            <person name="Henrissat B."/>
            <person name="Kuo A."/>
            <person name="Liang C."/>
            <person name="Lipzen A."/>
            <person name="Lutzoni F."/>
            <person name="Magnuson J."/>
            <person name="Mondo S."/>
            <person name="Nolan M."/>
            <person name="Ohm R."/>
            <person name="Pangilinan J."/>
            <person name="Park H.-J."/>
            <person name="Ramirez L."/>
            <person name="Alfaro M."/>
            <person name="Sun H."/>
            <person name="Tritt A."/>
            <person name="Yoshinaga Y."/>
            <person name="Zwiers L.-H."/>
            <person name="Turgeon B."/>
            <person name="Goodwin S."/>
            <person name="Spatafora J."/>
            <person name="Crous P."/>
            <person name="Grigoriev I."/>
        </authorList>
    </citation>
    <scope>NUCLEOTIDE SEQUENCE</scope>
    <source>
        <strain evidence="12">CBS 122681</strain>
    </source>
</reference>
<proteinExistence type="predicted"/>
<dbReference type="InterPro" id="IPR003833">
    <property type="entry name" value="CT_C_D"/>
</dbReference>
<dbReference type="Gene3D" id="3.30.1360.40">
    <property type="match status" value="1"/>
</dbReference>
<dbReference type="PROSITE" id="PS50979">
    <property type="entry name" value="BC"/>
    <property type="match status" value="1"/>
</dbReference>
<dbReference type="PROSITE" id="PS00866">
    <property type="entry name" value="CPSASE_1"/>
    <property type="match status" value="1"/>
</dbReference>
<dbReference type="InterPro" id="IPR005482">
    <property type="entry name" value="Biotin_COase_C"/>
</dbReference>
<dbReference type="InterPro" id="IPR011764">
    <property type="entry name" value="Biotin_carboxylation_dom"/>
</dbReference>
<evidence type="ECO:0000256" key="5">
    <source>
        <dbReference type="ARBA" id="ARBA00022840"/>
    </source>
</evidence>
<dbReference type="GO" id="GO:0005524">
    <property type="term" value="F:ATP binding"/>
    <property type="evidence" value="ECO:0007669"/>
    <property type="project" value="UniProtKB-UniRule"/>
</dbReference>
<dbReference type="Pfam" id="PF00364">
    <property type="entry name" value="Biotin_lipoyl"/>
    <property type="match status" value="1"/>
</dbReference>
<dbReference type="OrthoDB" id="196847at2759"/>
<evidence type="ECO:0000313" key="13">
    <source>
        <dbReference type="Proteomes" id="UP000799324"/>
    </source>
</evidence>
<evidence type="ECO:0000259" key="10">
    <source>
        <dbReference type="PROSITE" id="PS50975"/>
    </source>
</evidence>
<protein>
    <recommendedName>
        <fullName evidence="14">Urea carboxylase</fullName>
    </recommendedName>
</protein>
<dbReference type="Gene3D" id="3.30.470.20">
    <property type="entry name" value="ATP-grasp fold, B domain"/>
    <property type="match status" value="1"/>
</dbReference>
<feature type="domain" description="Lipoyl-binding" evidence="9">
    <location>
        <begin position="1156"/>
        <end position="1242"/>
    </location>
</feature>
<gene>
    <name evidence="12" type="ORF">K491DRAFT_697667</name>
</gene>
<evidence type="ECO:0000256" key="8">
    <source>
        <dbReference type="SAM" id="Coils"/>
    </source>
</evidence>
<dbReference type="InterPro" id="IPR000089">
    <property type="entry name" value="Biotin_lipoyl"/>
</dbReference>
<dbReference type="FunFam" id="3.40.50.20:FF:000010">
    <property type="entry name" value="Propionyl-CoA carboxylase subunit alpha"/>
    <property type="match status" value="1"/>
</dbReference>
<dbReference type="Pfam" id="PF02785">
    <property type="entry name" value="Biotin_carb_C"/>
    <property type="match status" value="1"/>
</dbReference>
<keyword evidence="3 7" id="KW-0547">Nucleotide-binding</keyword>
<evidence type="ECO:0000256" key="7">
    <source>
        <dbReference type="PROSITE-ProRule" id="PRU00409"/>
    </source>
</evidence>
<dbReference type="InterPro" id="IPR005481">
    <property type="entry name" value="BC-like_N"/>
</dbReference>
<dbReference type="SMART" id="SM00797">
    <property type="entry name" value="AHS2"/>
    <property type="match status" value="1"/>
</dbReference>
<dbReference type="InterPro" id="IPR005479">
    <property type="entry name" value="CPAse_ATP-bd"/>
</dbReference>
<dbReference type="PANTHER" id="PTHR18866">
    <property type="entry name" value="CARBOXYLASE:PYRUVATE/ACETYL-COA/PROPIONYL-COA CARBOXYLASE"/>
    <property type="match status" value="1"/>
</dbReference>
<feature type="domain" description="ATP-grasp" evidence="10">
    <location>
        <begin position="120"/>
        <end position="320"/>
    </location>
</feature>
<keyword evidence="5 7" id="KW-0067">ATP-binding</keyword>
<evidence type="ECO:0000313" key="12">
    <source>
        <dbReference type="EMBL" id="KAF2649995.1"/>
    </source>
</evidence>
<dbReference type="InterPro" id="IPR011054">
    <property type="entry name" value="Rudment_hybrid_motif"/>
</dbReference>
<organism evidence="12 13">
    <name type="scientific">Lophiostoma macrostomum CBS 122681</name>
    <dbReference type="NCBI Taxonomy" id="1314788"/>
    <lineage>
        <taxon>Eukaryota</taxon>
        <taxon>Fungi</taxon>
        <taxon>Dikarya</taxon>
        <taxon>Ascomycota</taxon>
        <taxon>Pezizomycotina</taxon>
        <taxon>Dothideomycetes</taxon>
        <taxon>Pleosporomycetidae</taxon>
        <taxon>Pleosporales</taxon>
        <taxon>Lophiostomataceae</taxon>
        <taxon>Lophiostoma</taxon>
    </lineage>
</organism>
<evidence type="ECO:0000259" key="11">
    <source>
        <dbReference type="PROSITE" id="PS50979"/>
    </source>
</evidence>
<dbReference type="SUPFAM" id="SSF52440">
    <property type="entry name" value="PreATP-grasp domain"/>
    <property type="match status" value="1"/>
</dbReference>
<dbReference type="InterPro" id="IPR050856">
    <property type="entry name" value="Biotin_carboxylase_complex"/>
</dbReference>
<evidence type="ECO:0000256" key="1">
    <source>
        <dbReference type="ARBA" id="ARBA00001953"/>
    </source>
</evidence>
<dbReference type="CDD" id="cd06850">
    <property type="entry name" value="biotinyl_domain"/>
    <property type="match status" value="1"/>
</dbReference>
<name>A0A6A6SQ72_9PLEO</name>
<dbReference type="SMART" id="SM00878">
    <property type="entry name" value="Biotin_carb_C"/>
    <property type="match status" value="1"/>
</dbReference>
<evidence type="ECO:0000256" key="3">
    <source>
        <dbReference type="ARBA" id="ARBA00022741"/>
    </source>
</evidence>
<dbReference type="SUPFAM" id="SSF50891">
    <property type="entry name" value="Cyclophilin-like"/>
    <property type="match status" value="2"/>
</dbReference>
<dbReference type="Pfam" id="PF02626">
    <property type="entry name" value="CT_A_B"/>
    <property type="match status" value="1"/>
</dbReference>
<dbReference type="EMBL" id="MU004471">
    <property type="protein sequence ID" value="KAF2649995.1"/>
    <property type="molecule type" value="Genomic_DNA"/>
</dbReference>
<keyword evidence="13" id="KW-1185">Reference proteome</keyword>
<accession>A0A6A6SQ72</accession>
<evidence type="ECO:0000256" key="2">
    <source>
        <dbReference type="ARBA" id="ARBA00022598"/>
    </source>
</evidence>
<evidence type="ECO:0000256" key="4">
    <source>
        <dbReference type="ARBA" id="ARBA00022801"/>
    </source>
</evidence>
<dbReference type="SUPFAM" id="SSF56059">
    <property type="entry name" value="Glutathione synthetase ATP-binding domain-like"/>
    <property type="match status" value="1"/>
</dbReference>
<sequence>MKLKTLLIANRGEIAVRICKTAKKLGIKTIAIYSEADAASQHVREADEAVLLAGSNATAYTNEDNIISIAKEAQADAIIPGYGFLSENAHFARQVAEAGIVWVGPSPESIEEFGVKHVARGLAEKANVPIVPGTKDLVEDADAAAKAAEEIGFPIMLKATGGGGGMGLITCNTVQEVRDGFQMVQSRGQTLFKNPGVFIEAFYPASHHIEVQVFGNGQGQAISFFERECSIQRRHQKVIEECPSPFVEKHPELRSKLGDAAVRLAESIQYGSAGTVEFLVDDKSSNFFFLEMNTRLQVEHGITELCYGVDLVELMLNQADAQLAGKGGLDGDSLKRMQPQGPSGAAIEARIYAENPLKDYAPSPGLLQKVDFKNVPGSRVDTWVFTGARITPNYDPLIAKAMVHSKSRDEAIAGMKQFLRESSICGPPTNLEFLAEILDDSRFRTGNTMTNFLQDFKYVPHAIDVISAGAYTLVQDLPARPTVGKGIPHAGPMDPLAFQIANMLVGNRSGKEGLEITLSGPELRFITPAVVALCGAPMEAALDDEEFPMWTKVKIEAGQKLKIGKTIGGGCRSYLAVLGGFPSVADYFGSKSTSPLVAIGGYQGRALAPGDLLHIIEEVPDKVDPVVLPESLRLVYNTHWEIKAMVGPHDEGYFLPEDIEMIYNTKWKVSHNASRSGIRLVGPVPKWARKDGGEGGAHPSNLVEFGYPLGTLNWTGDDPCIFPVDCPNFGGFVCSTTIIRADWWKMGQIKAGNTIKYVRVGLNDALTKRKKMTTFLDAIGKAAKSDGIFDSIDKLQGSPGCHVDFHEDEVGKAVIWEKDGDGHVPPVRYRQGGDDHLIVEYGNESFDLNHRCRVTALENAIKSASTPSTIKDNLYSTVGCCTTLLIYYDGLKLSRNELVSHLQNLESHLGDLRSSKVPTRRFKLPITFESKAQTEATERYITNQRPHAPYLPDNLAFVAKNNAFTPERLKEIYLNGQFMAVMVGFFCGNTVSLPVDPRERMSCPKMNPSRVYTPEGTVSWGGSCMSIYPVDSPGGYQMTGRTVPCWDYYGYKAGFSANKPWLFQDFDILTYYQVTEQEMDDLLSKWRVGKYEFGYENIEFDMAEHNKLLESTAEEVREIRKRQAVAQDEMNKAEKDSLERWRKEKAESQVDEGTVEKLLEDSNIISVEAPVDANVWKVEVKEGDDVKEGTVIVILEAMKLEISVKTPDSAAKVLKDGNLKVEKLLVKPGDTIQAGGHIVLLRKC</sequence>
<keyword evidence="8" id="KW-0175">Coiled coil</keyword>
<dbReference type="GO" id="GO:0016787">
    <property type="term" value="F:hydrolase activity"/>
    <property type="evidence" value="ECO:0007669"/>
    <property type="project" value="UniProtKB-KW"/>
</dbReference>
<dbReference type="PROSITE" id="PS00867">
    <property type="entry name" value="CPSASE_2"/>
    <property type="match status" value="1"/>
</dbReference>